<keyword evidence="2" id="KW-1185">Reference proteome</keyword>
<reference evidence="2" key="1">
    <citation type="journal article" date="2010" name="Genome Biol.">
        <title>Genome sequence of the necrotrophic plant pathogen Pythium ultimum reveals original pathogenicity mechanisms and effector repertoire.</title>
        <authorList>
            <person name="Levesque C.A."/>
            <person name="Brouwer H."/>
            <person name="Cano L."/>
            <person name="Hamilton J.P."/>
            <person name="Holt C."/>
            <person name="Huitema E."/>
            <person name="Raffaele S."/>
            <person name="Robideau G.P."/>
            <person name="Thines M."/>
            <person name="Win J."/>
            <person name="Zerillo M.M."/>
            <person name="Beakes G.W."/>
            <person name="Boore J.L."/>
            <person name="Busam D."/>
            <person name="Dumas B."/>
            <person name="Ferriera S."/>
            <person name="Fuerstenberg S.I."/>
            <person name="Gachon C.M."/>
            <person name="Gaulin E."/>
            <person name="Govers F."/>
            <person name="Grenville-Briggs L."/>
            <person name="Horner N."/>
            <person name="Hostetler J."/>
            <person name="Jiang R.H."/>
            <person name="Johnson J."/>
            <person name="Krajaejun T."/>
            <person name="Lin H."/>
            <person name="Meijer H.J."/>
            <person name="Moore B."/>
            <person name="Morris P."/>
            <person name="Phuntmart V."/>
            <person name="Puiu D."/>
            <person name="Shetty J."/>
            <person name="Stajich J.E."/>
            <person name="Tripathy S."/>
            <person name="Wawra S."/>
            <person name="van West P."/>
            <person name="Whitty B.R."/>
            <person name="Coutinho P.M."/>
            <person name="Henrissat B."/>
            <person name="Martin F."/>
            <person name="Thomas P.D."/>
            <person name="Tyler B.M."/>
            <person name="De Vries R.P."/>
            <person name="Kamoun S."/>
            <person name="Yandell M."/>
            <person name="Tisserat N."/>
            <person name="Buell C.R."/>
        </authorList>
    </citation>
    <scope>NUCLEOTIDE SEQUENCE</scope>
    <source>
        <strain evidence="2">DAOM:BR144</strain>
    </source>
</reference>
<dbReference type="VEuPathDB" id="FungiDB:PYU1_G015056"/>
<protein>
    <submittedName>
        <fullName evidence="1">Uncharacterized protein</fullName>
    </submittedName>
</protein>
<dbReference type="HOGENOM" id="CLU_3162896_0_0_1"/>
<dbReference type="Proteomes" id="UP000019132">
    <property type="component" value="Unassembled WGS sequence"/>
</dbReference>
<proteinExistence type="predicted"/>
<dbReference type="EnsemblProtists" id="PYU1_T015087">
    <property type="protein sequence ID" value="PYU1_T015087"/>
    <property type="gene ID" value="PYU1_G015056"/>
</dbReference>
<name>K3XCY8_GLOUD</name>
<evidence type="ECO:0000313" key="1">
    <source>
        <dbReference type="EnsemblProtists" id="PYU1_T015087"/>
    </source>
</evidence>
<dbReference type="AlphaFoldDB" id="K3XCY8"/>
<organism evidence="1 2">
    <name type="scientific">Globisporangium ultimum (strain ATCC 200006 / CBS 805.95 / DAOM BR144)</name>
    <name type="common">Pythium ultimum</name>
    <dbReference type="NCBI Taxonomy" id="431595"/>
    <lineage>
        <taxon>Eukaryota</taxon>
        <taxon>Sar</taxon>
        <taxon>Stramenopiles</taxon>
        <taxon>Oomycota</taxon>
        <taxon>Peronosporomycetes</taxon>
        <taxon>Pythiales</taxon>
        <taxon>Pythiaceae</taxon>
        <taxon>Globisporangium</taxon>
    </lineage>
</organism>
<accession>K3XCY8</accession>
<dbReference type="EMBL" id="ADOS01001554">
    <property type="status" value="NOT_ANNOTATED_CDS"/>
    <property type="molecule type" value="Genomic_DNA"/>
</dbReference>
<dbReference type="InParanoid" id="K3XCY8"/>
<sequence>MIFVREAYLEKLKKKLTNYFTKFRCLCTNVWRFFLVYKSYFTKISFI</sequence>
<reference evidence="2" key="2">
    <citation type="submission" date="2010-04" db="EMBL/GenBank/DDBJ databases">
        <authorList>
            <person name="Buell R."/>
            <person name="Hamilton J."/>
            <person name="Hostetler J."/>
        </authorList>
    </citation>
    <scope>NUCLEOTIDE SEQUENCE [LARGE SCALE GENOMIC DNA]</scope>
    <source>
        <strain evidence="2">DAOM:BR144</strain>
    </source>
</reference>
<reference evidence="1" key="3">
    <citation type="submission" date="2015-02" db="UniProtKB">
        <authorList>
            <consortium name="EnsemblProtists"/>
        </authorList>
    </citation>
    <scope>IDENTIFICATION</scope>
    <source>
        <strain evidence="1">DAOM BR144</strain>
    </source>
</reference>
<evidence type="ECO:0000313" key="2">
    <source>
        <dbReference type="Proteomes" id="UP000019132"/>
    </source>
</evidence>